<dbReference type="InterPro" id="IPR032710">
    <property type="entry name" value="NTF2-like_dom_sf"/>
</dbReference>
<organism evidence="1 2">
    <name type="scientific">Septoria linicola</name>
    <dbReference type="NCBI Taxonomy" id="215465"/>
    <lineage>
        <taxon>Eukaryota</taxon>
        <taxon>Fungi</taxon>
        <taxon>Dikarya</taxon>
        <taxon>Ascomycota</taxon>
        <taxon>Pezizomycotina</taxon>
        <taxon>Dothideomycetes</taxon>
        <taxon>Dothideomycetidae</taxon>
        <taxon>Mycosphaerellales</taxon>
        <taxon>Mycosphaerellaceae</taxon>
        <taxon>Septoria</taxon>
    </lineage>
</organism>
<dbReference type="PANTHER" id="PTHR39598:SF1">
    <property type="entry name" value="AUSTINOID BIOSYNTHESIS CLUSTERS PROTEIN F-RELATED"/>
    <property type="match status" value="1"/>
</dbReference>
<accession>A0A9Q9ARA8</accession>
<dbReference type="Proteomes" id="UP001056384">
    <property type="component" value="Chromosome 3"/>
</dbReference>
<dbReference type="SUPFAM" id="SSF54427">
    <property type="entry name" value="NTF2-like"/>
    <property type="match status" value="1"/>
</dbReference>
<dbReference type="PANTHER" id="PTHR39598">
    <property type="entry name" value="AUSTINOL SYNTHESIS PROTEIN F-RELATED"/>
    <property type="match status" value="1"/>
</dbReference>
<dbReference type="Gene3D" id="3.10.450.50">
    <property type="match status" value="1"/>
</dbReference>
<dbReference type="AlphaFoldDB" id="A0A9Q9ARA8"/>
<protein>
    <submittedName>
        <fullName evidence="1">NTF2-like domain superfamily protein</fullName>
    </submittedName>
</protein>
<evidence type="ECO:0000313" key="1">
    <source>
        <dbReference type="EMBL" id="USW50616.1"/>
    </source>
</evidence>
<keyword evidence="2" id="KW-1185">Reference proteome</keyword>
<gene>
    <name evidence="1" type="ORF">Slin15195_G039350</name>
</gene>
<dbReference type="OrthoDB" id="3758478at2759"/>
<proteinExistence type="predicted"/>
<reference evidence="1" key="1">
    <citation type="submission" date="2022-06" db="EMBL/GenBank/DDBJ databases">
        <title>Complete genome sequences of two strains of the flax pathogen Septoria linicola.</title>
        <authorList>
            <person name="Lapalu N."/>
            <person name="Simon A."/>
            <person name="Demenou B."/>
            <person name="Paumier D."/>
            <person name="Guillot M.-P."/>
            <person name="Gout L."/>
            <person name="Valade R."/>
        </authorList>
    </citation>
    <scope>NUCLEOTIDE SEQUENCE</scope>
    <source>
        <strain evidence="1">SE15195</strain>
    </source>
</reference>
<sequence length="155" mass="17846">MTKSPQRTAAEAVVEAFNRMDIDAIISYRHEDCLRYILPAALGHKPQSNEVYRKSLEALKPIFHNFTLVLHDVVEDKEASRICMYLTARAETLAGQYINEYMWTLDFDGAGEKITKWTEFVDSVVNRDFWPKLKEAMSQYRQTRAAAEKLEAPGL</sequence>
<evidence type="ECO:0000313" key="2">
    <source>
        <dbReference type="Proteomes" id="UP001056384"/>
    </source>
</evidence>
<dbReference type="InterPro" id="IPR050977">
    <property type="entry name" value="Fungal_Meroterpenoid_Isomerase"/>
</dbReference>
<dbReference type="EMBL" id="CP099420">
    <property type="protein sequence ID" value="USW50616.1"/>
    <property type="molecule type" value="Genomic_DNA"/>
</dbReference>
<name>A0A9Q9ARA8_9PEZI</name>